<keyword evidence="2" id="KW-1003">Cell membrane</keyword>
<dbReference type="GO" id="GO:0009897">
    <property type="term" value="C:external side of plasma membrane"/>
    <property type="evidence" value="ECO:0007669"/>
    <property type="project" value="TreeGrafter"/>
</dbReference>
<proteinExistence type="predicted"/>
<keyword evidence="10" id="KW-0393">Immunoglobulin domain</keyword>
<dbReference type="PANTHER" id="PTHR25466">
    <property type="entry name" value="T-LYMPHOCYTE ACTIVATION ANTIGEN"/>
    <property type="match status" value="1"/>
</dbReference>
<evidence type="ECO:0000256" key="12">
    <source>
        <dbReference type="SAM" id="SignalP"/>
    </source>
</evidence>
<protein>
    <submittedName>
        <fullName evidence="14">Matrix-remodeling-associated protein 8-like protein</fullName>
    </submittedName>
</protein>
<evidence type="ECO:0000256" key="4">
    <source>
        <dbReference type="ARBA" id="ARBA00022729"/>
    </source>
</evidence>
<name>A0AAD3NKL5_LATJO</name>
<evidence type="ECO:0000256" key="10">
    <source>
        <dbReference type="ARBA" id="ARBA00023319"/>
    </source>
</evidence>
<organism evidence="14 15">
    <name type="scientific">Lates japonicus</name>
    <name type="common">Japanese lates</name>
    <dbReference type="NCBI Taxonomy" id="270547"/>
    <lineage>
        <taxon>Eukaryota</taxon>
        <taxon>Metazoa</taxon>
        <taxon>Chordata</taxon>
        <taxon>Craniata</taxon>
        <taxon>Vertebrata</taxon>
        <taxon>Euteleostomi</taxon>
        <taxon>Actinopterygii</taxon>
        <taxon>Neopterygii</taxon>
        <taxon>Teleostei</taxon>
        <taxon>Neoteleostei</taxon>
        <taxon>Acanthomorphata</taxon>
        <taxon>Carangaria</taxon>
        <taxon>Carangaria incertae sedis</taxon>
        <taxon>Centropomidae</taxon>
        <taxon>Lates</taxon>
    </lineage>
</organism>
<dbReference type="InterPro" id="IPR036179">
    <property type="entry name" value="Ig-like_dom_sf"/>
</dbReference>
<evidence type="ECO:0000313" key="15">
    <source>
        <dbReference type="Proteomes" id="UP001279410"/>
    </source>
</evidence>
<dbReference type="InterPro" id="IPR007110">
    <property type="entry name" value="Ig-like_dom"/>
</dbReference>
<evidence type="ECO:0000256" key="7">
    <source>
        <dbReference type="ARBA" id="ARBA00023157"/>
    </source>
</evidence>
<dbReference type="PROSITE" id="PS50835">
    <property type="entry name" value="IG_LIKE"/>
    <property type="match status" value="3"/>
</dbReference>
<dbReference type="SUPFAM" id="SSF48726">
    <property type="entry name" value="Immunoglobulin"/>
    <property type="match status" value="3"/>
</dbReference>
<keyword evidence="6" id="KW-0472">Membrane</keyword>
<evidence type="ECO:0000256" key="1">
    <source>
        <dbReference type="ARBA" id="ARBA00004251"/>
    </source>
</evidence>
<dbReference type="SMART" id="SM00409">
    <property type="entry name" value="IG"/>
    <property type="match status" value="3"/>
</dbReference>
<evidence type="ECO:0000256" key="2">
    <source>
        <dbReference type="ARBA" id="ARBA00022475"/>
    </source>
</evidence>
<dbReference type="GO" id="GO:0042102">
    <property type="term" value="P:positive regulation of T cell proliferation"/>
    <property type="evidence" value="ECO:0007669"/>
    <property type="project" value="TreeGrafter"/>
</dbReference>
<dbReference type="GO" id="GO:0007166">
    <property type="term" value="P:cell surface receptor signaling pathway"/>
    <property type="evidence" value="ECO:0007669"/>
    <property type="project" value="TreeGrafter"/>
</dbReference>
<keyword evidence="4 12" id="KW-0732">Signal</keyword>
<dbReference type="SMART" id="SM00408">
    <property type="entry name" value="IGc2"/>
    <property type="match status" value="3"/>
</dbReference>
<evidence type="ECO:0000256" key="6">
    <source>
        <dbReference type="ARBA" id="ARBA00023136"/>
    </source>
</evidence>
<feature type="domain" description="Ig-like" evidence="13">
    <location>
        <begin position="17"/>
        <end position="132"/>
    </location>
</feature>
<evidence type="ECO:0000256" key="3">
    <source>
        <dbReference type="ARBA" id="ARBA00022692"/>
    </source>
</evidence>
<reference evidence="14" key="1">
    <citation type="submission" date="2022-08" db="EMBL/GenBank/DDBJ databases">
        <title>Genome sequencing of akame (Lates japonicus).</title>
        <authorList>
            <person name="Hashiguchi Y."/>
            <person name="Takahashi H."/>
        </authorList>
    </citation>
    <scope>NUCLEOTIDE SEQUENCE</scope>
    <source>
        <strain evidence="14">Kochi</strain>
    </source>
</reference>
<dbReference type="InterPro" id="IPR051713">
    <property type="entry name" value="T-cell_Activation_Regulation"/>
</dbReference>
<keyword evidence="15" id="KW-1185">Reference proteome</keyword>
<feature type="signal peptide" evidence="12">
    <location>
        <begin position="1"/>
        <end position="22"/>
    </location>
</feature>
<dbReference type="InterPro" id="IPR003599">
    <property type="entry name" value="Ig_sub"/>
</dbReference>
<gene>
    <name evidence="14" type="ORF">AKAME5_002409600</name>
</gene>
<dbReference type="GO" id="GO:0071222">
    <property type="term" value="P:cellular response to lipopolysaccharide"/>
    <property type="evidence" value="ECO:0007669"/>
    <property type="project" value="TreeGrafter"/>
</dbReference>
<evidence type="ECO:0000256" key="9">
    <source>
        <dbReference type="ARBA" id="ARBA00023180"/>
    </source>
</evidence>
<keyword evidence="7" id="KW-1015">Disulfide bond</keyword>
<evidence type="ECO:0000256" key="5">
    <source>
        <dbReference type="ARBA" id="ARBA00022989"/>
    </source>
</evidence>
<dbReference type="Pfam" id="PF07686">
    <property type="entry name" value="V-set"/>
    <property type="match status" value="3"/>
</dbReference>
<keyword evidence="5" id="KW-1133">Transmembrane helix</keyword>
<dbReference type="SMART" id="SM00406">
    <property type="entry name" value="IGv"/>
    <property type="match status" value="3"/>
</dbReference>
<accession>A0AAD3NKL5</accession>
<keyword evidence="8" id="KW-0675">Receptor</keyword>
<dbReference type="AlphaFoldDB" id="A0AAD3NKL5"/>
<evidence type="ECO:0000256" key="11">
    <source>
        <dbReference type="SAM" id="MobiDB-lite"/>
    </source>
</evidence>
<feature type="region of interest" description="Disordered" evidence="11">
    <location>
        <begin position="135"/>
        <end position="160"/>
    </location>
</feature>
<dbReference type="Proteomes" id="UP001279410">
    <property type="component" value="Unassembled WGS sequence"/>
</dbReference>
<evidence type="ECO:0000313" key="14">
    <source>
        <dbReference type="EMBL" id="GLD72771.1"/>
    </source>
</evidence>
<dbReference type="EMBL" id="BRZM01001220">
    <property type="protein sequence ID" value="GLD72771.1"/>
    <property type="molecule type" value="Genomic_DNA"/>
</dbReference>
<feature type="chain" id="PRO_5042261226" evidence="12">
    <location>
        <begin position="23"/>
        <end position="427"/>
    </location>
</feature>
<dbReference type="InterPro" id="IPR003598">
    <property type="entry name" value="Ig_sub2"/>
</dbReference>
<dbReference type="Gene3D" id="2.60.40.10">
    <property type="entry name" value="Immunoglobulins"/>
    <property type="match status" value="3"/>
</dbReference>
<dbReference type="InterPro" id="IPR013106">
    <property type="entry name" value="Ig_V-set"/>
</dbReference>
<feature type="domain" description="Ig-like" evidence="13">
    <location>
        <begin position="186"/>
        <end position="269"/>
    </location>
</feature>
<dbReference type="PANTHER" id="PTHR25466:SF9">
    <property type="entry name" value="FIBRONECTIN TYPE-III DOMAIN-CONTAINING PROTEIN"/>
    <property type="match status" value="1"/>
</dbReference>
<dbReference type="InterPro" id="IPR013783">
    <property type="entry name" value="Ig-like_fold"/>
</dbReference>
<evidence type="ECO:0000256" key="8">
    <source>
        <dbReference type="ARBA" id="ARBA00023170"/>
    </source>
</evidence>
<evidence type="ECO:0000259" key="13">
    <source>
        <dbReference type="PROSITE" id="PS50835"/>
    </source>
</evidence>
<comment type="subcellular location">
    <subcellularLocation>
        <location evidence="1">Cell membrane</location>
        <topology evidence="1">Single-pass type I membrane protein</topology>
    </subcellularLocation>
</comment>
<sequence>MQALKLTLSVCLATCFPTCLDSGDLQEMEVKPGADVLLQCQGPRDADIRLLKWSRPDLESEGYVYFFRDNHLYEDIQHPSFHGRVKLRDPHMKDEDFSVTLKNVNVNDTGRYECEIINSKTGGKPELISTINLKVEPGHTLGDGEDRENRNGGNDDGGKDGGNVGLDVILSVAVLCIFQLIRTVPGQTVTLPCRAPRNTNIKAVEWTRTDLETDYVLLYWDEWPDPEKQHPSFQNRVELRDSQMKDGDLSLFLKDVTRDDSGIYKCRVQRKTNYWKRSYLDATAISVIYLKVEIIQNITAVSGDNVTLPCRALSNIPILVAEWTRPDLEPEHVLYQQLSWSIAQYQHPFFKNRVKLEESKMENGDASLILKTVTSNDTGRYECRVDQRETNRRKRAYLRTEPINIINLTVRPPGEFEVQQLPGSIYI</sequence>
<dbReference type="GO" id="GO:0006955">
    <property type="term" value="P:immune response"/>
    <property type="evidence" value="ECO:0007669"/>
    <property type="project" value="TreeGrafter"/>
</dbReference>
<keyword evidence="3" id="KW-0812">Transmembrane</keyword>
<comment type="caution">
    <text evidence="14">The sequence shown here is derived from an EMBL/GenBank/DDBJ whole genome shotgun (WGS) entry which is preliminary data.</text>
</comment>
<feature type="domain" description="Ig-like" evidence="13">
    <location>
        <begin position="283"/>
        <end position="399"/>
    </location>
</feature>
<dbReference type="GO" id="GO:0042130">
    <property type="term" value="P:negative regulation of T cell proliferation"/>
    <property type="evidence" value="ECO:0007669"/>
    <property type="project" value="TreeGrafter"/>
</dbReference>
<keyword evidence="9" id="KW-0325">Glycoprotein</keyword>
<dbReference type="GO" id="GO:0031295">
    <property type="term" value="P:T cell costimulation"/>
    <property type="evidence" value="ECO:0007669"/>
    <property type="project" value="TreeGrafter"/>
</dbReference>